<dbReference type="Proteomes" id="UP000182284">
    <property type="component" value="Unassembled WGS sequence"/>
</dbReference>
<dbReference type="AlphaFoldDB" id="A0A1G7TTC9"/>
<protein>
    <submittedName>
        <fullName evidence="1">Uncharacterized protein</fullName>
    </submittedName>
</protein>
<organism evidence="1 2">
    <name type="scientific">Celeribacter baekdonensis</name>
    <dbReference type="NCBI Taxonomy" id="875171"/>
    <lineage>
        <taxon>Bacteria</taxon>
        <taxon>Pseudomonadati</taxon>
        <taxon>Pseudomonadota</taxon>
        <taxon>Alphaproteobacteria</taxon>
        <taxon>Rhodobacterales</taxon>
        <taxon>Roseobacteraceae</taxon>
        <taxon>Celeribacter</taxon>
    </lineage>
</organism>
<proteinExistence type="predicted"/>
<accession>A0A1G7TTC9</accession>
<evidence type="ECO:0000313" key="1">
    <source>
        <dbReference type="EMBL" id="SDG38472.1"/>
    </source>
</evidence>
<evidence type="ECO:0000313" key="2">
    <source>
        <dbReference type="Proteomes" id="UP000182284"/>
    </source>
</evidence>
<gene>
    <name evidence="1" type="ORF">SAMN04488117_11863</name>
</gene>
<reference evidence="1 2" key="1">
    <citation type="submission" date="2016-10" db="EMBL/GenBank/DDBJ databases">
        <authorList>
            <person name="de Groot N.N."/>
        </authorList>
    </citation>
    <scope>NUCLEOTIDE SEQUENCE [LARGE SCALE GENOMIC DNA]</scope>
    <source>
        <strain evidence="1 2">DSM 27375</strain>
    </source>
</reference>
<name>A0A1G7TTC9_9RHOB</name>
<dbReference type="EMBL" id="FNBL01000018">
    <property type="protein sequence ID" value="SDG38472.1"/>
    <property type="molecule type" value="Genomic_DNA"/>
</dbReference>
<sequence>MALLELDPALRPVLTQASGRAQINPATMPVELLEALAGVDGAKGRAKQPEVVEIVLRPQHMK</sequence>